<keyword evidence="2" id="KW-0479">Metal-binding</keyword>
<dbReference type="Gene3D" id="3.30.1120.10">
    <property type="match status" value="1"/>
</dbReference>
<comment type="caution">
    <text evidence="7">The sequence shown here is derived from an EMBL/GenBank/DDBJ whole genome shotgun (WGS) entry which is preliminary data.</text>
</comment>
<proteinExistence type="inferred from homology"/>
<evidence type="ECO:0000256" key="4">
    <source>
        <dbReference type="ARBA" id="ARBA00022837"/>
    </source>
</evidence>
<evidence type="ECO:0000256" key="2">
    <source>
        <dbReference type="ARBA" id="ARBA00022723"/>
    </source>
</evidence>
<dbReference type="PANTHER" id="PTHR42693:SF53">
    <property type="entry name" value="ENDO-4-O-SULFATASE"/>
    <property type="match status" value="1"/>
</dbReference>
<dbReference type="InterPro" id="IPR017850">
    <property type="entry name" value="Alkaline_phosphatase_core_sf"/>
</dbReference>
<keyword evidence="8" id="KW-1185">Reference proteome</keyword>
<evidence type="ECO:0000259" key="6">
    <source>
        <dbReference type="Pfam" id="PF00884"/>
    </source>
</evidence>
<dbReference type="InterPro" id="IPR050738">
    <property type="entry name" value="Sulfatase"/>
</dbReference>
<dbReference type="GO" id="GO:0046872">
    <property type="term" value="F:metal ion binding"/>
    <property type="evidence" value="ECO:0007669"/>
    <property type="project" value="UniProtKB-KW"/>
</dbReference>
<dbReference type="Gene3D" id="3.40.720.10">
    <property type="entry name" value="Alkaline Phosphatase, subunit A"/>
    <property type="match status" value="1"/>
</dbReference>
<organism evidence="7 8">
    <name type="scientific">Rhodopirellula sallentina SM41</name>
    <dbReference type="NCBI Taxonomy" id="1263870"/>
    <lineage>
        <taxon>Bacteria</taxon>
        <taxon>Pseudomonadati</taxon>
        <taxon>Planctomycetota</taxon>
        <taxon>Planctomycetia</taxon>
        <taxon>Pirellulales</taxon>
        <taxon>Pirellulaceae</taxon>
        <taxon>Rhodopirellula</taxon>
    </lineage>
</organism>
<dbReference type="SUPFAM" id="SSF53649">
    <property type="entry name" value="Alkaline phosphatase-like"/>
    <property type="match status" value="1"/>
</dbReference>
<dbReference type="PROSITE" id="PS00149">
    <property type="entry name" value="SULFATASE_2"/>
    <property type="match status" value="1"/>
</dbReference>
<feature type="signal peptide" evidence="5">
    <location>
        <begin position="1"/>
        <end position="19"/>
    </location>
</feature>
<feature type="domain" description="Sulfatase N-terminal" evidence="6">
    <location>
        <begin position="22"/>
        <end position="350"/>
    </location>
</feature>
<comment type="similarity">
    <text evidence="1">Belongs to the sulfatase family.</text>
</comment>
<gene>
    <name evidence="7" type="ORF">RSSM_06338</name>
</gene>
<keyword evidence="5" id="KW-0732">Signal</keyword>
<dbReference type="InterPro" id="IPR000917">
    <property type="entry name" value="Sulfatase_N"/>
</dbReference>
<dbReference type="AlphaFoldDB" id="M5TT55"/>
<dbReference type="GO" id="GO:0004065">
    <property type="term" value="F:arylsulfatase activity"/>
    <property type="evidence" value="ECO:0007669"/>
    <property type="project" value="TreeGrafter"/>
</dbReference>
<accession>M5TT55</accession>
<dbReference type="Pfam" id="PF00884">
    <property type="entry name" value="Sulfatase"/>
    <property type="match status" value="1"/>
</dbReference>
<evidence type="ECO:0000313" key="8">
    <source>
        <dbReference type="Proteomes" id="UP000011885"/>
    </source>
</evidence>
<dbReference type="PANTHER" id="PTHR42693">
    <property type="entry name" value="ARYLSULFATASE FAMILY MEMBER"/>
    <property type="match status" value="1"/>
</dbReference>
<evidence type="ECO:0000256" key="5">
    <source>
        <dbReference type="SAM" id="SignalP"/>
    </source>
</evidence>
<dbReference type="EMBL" id="ANOH01000443">
    <property type="protein sequence ID" value="EMI52224.1"/>
    <property type="molecule type" value="Genomic_DNA"/>
</dbReference>
<protein>
    <submittedName>
        <fullName evidence="7">Arylsulfatase A</fullName>
    </submittedName>
</protein>
<dbReference type="CDD" id="cd16143">
    <property type="entry name" value="ARS_like"/>
    <property type="match status" value="1"/>
</dbReference>
<keyword evidence="3" id="KW-0378">Hydrolase</keyword>
<dbReference type="InterPro" id="IPR024607">
    <property type="entry name" value="Sulfatase_CS"/>
</dbReference>
<feature type="chain" id="PRO_5004072626" evidence="5">
    <location>
        <begin position="20"/>
        <end position="491"/>
    </location>
</feature>
<dbReference type="PROSITE" id="PS00523">
    <property type="entry name" value="SULFATASE_1"/>
    <property type="match status" value="1"/>
</dbReference>
<dbReference type="OrthoDB" id="9783154at2"/>
<dbReference type="Proteomes" id="UP000011885">
    <property type="component" value="Unassembled WGS sequence"/>
</dbReference>
<evidence type="ECO:0000313" key="7">
    <source>
        <dbReference type="EMBL" id="EMI52224.1"/>
    </source>
</evidence>
<name>M5TT55_9BACT</name>
<reference evidence="7 8" key="1">
    <citation type="journal article" date="2013" name="Mar. Genomics">
        <title>Expression of sulfatases in Rhodopirellula baltica and the diversity of sulfatases in the genus Rhodopirellula.</title>
        <authorList>
            <person name="Wegner C.E."/>
            <person name="Richter-Heitmann T."/>
            <person name="Klindworth A."/>
            <person name="Klockow C."/>
            <person name="Richter M."/>
            <person name="Achstetter T."/>
            <person name="Glockner F.O."/>
            <person name="Harder J."/>
        </authorList>
    </citation>
    <scope>NUCLEOTIDE SEQUENCE [LARGE SCALE GENOMIC DNA]</scope>
    <source>
        <strain evidence="7 8">SM41</strain>
    </source>
</reference>
<keyword evidence="4" id="KW-0106">Calcium</keyword>
<evidence type="ECO:0000256" key="1">
    <source>
        <dbReference type="ARBA" id="ARBA00008779"/>
    </source>
</evidence>
<evidence type="ECO:0000256" key="3">
    <source>
        <dbReference type="ARBA" id="ARBA00022801"/>
    </source>
</evidence>
<sequence>MKNCLFLFLVVFGALPAFAEKPNIVYIICDDLGYGDVHCLAPETCKISTPHIDKLASQGMVFTDAHGGSSVCTPTRYGIMTGRYAWRTSLQRGVVTGFAPNLIAEDRPTVPGLLQDHGYTTGIVGKWHLNFQYVDPETGEAYSRKKYKKPPVGAVIPDGPTQRGFDYFHGFHHARDMEAVIENDRVIEHDKVVNMLPRLTHKASEWIDSRAGNDKPFFLYVPLGSPHTPIVPSEEWKGKSGLGDYGDFVMQTDHAVGEITAAIERNGFADNTLVIFTSDNGCSKAAGIPKLAAQGHIVSAHLRGSKADLWDGGHRIPFIVRWPGKVAAGSQNNSLICLTDLLATICEILGTDLPPGSGEDSVSFLPALSGDPIRSTRNGIIHHSYSGHFAYRHGKWKLLLAKASGGWSMPNEAKAPADAPIAQLYDMEADIGEQNNLYTSKPEVAAQLLKLLEEDVRRGRSTQGEPASNDVSEIVLWKTKNKKANAKKKNK</sequence>
<dbReference type="PATRIC" id="fig|1263870.3.peg.6715"/>
<dbReference type="RefSeq" id="WP_008688172.1">
    <property type="nucleotide sequence ID" value="NZ_ANOH01000443.1"/>
</dbReference>